<dbReference type="FunFam" id="3.30.230.80:FF:000008">
    <property type="entry name" value="Molecular chaperone HtpG"/>
    <property type="match status" value="1"/>
</dbReference>
<evidence type="ECO:0000313" key="8">
    <source>
        <dbReference type="EMBL" id="MBW4464383.1"/>
    </source>
</evidence>
<dbReference type="PANTHER" id="PTHR11528">
    <property type="entry name" value="HEAT SHOCK PROTEIN 90 FAMILY MEMBER"/>
    <property type="match status" value="1"/>
</dbReference>
<keyword evidence="4 6" id="KW-0067">ATP-binding</keyword>
<dbReference type="InterPro" id="IPR036890">
    <property type="entry name" value="HATPase_C_sf"/>
</dbReference>
<feature type="binding site" evidence="6">
    <location>
        <position position="85"/>
    </location>
    <ligand>
        <name>ATP</name>
        <dbReference type="ChEBI" id="CHEBI:30616"/>
    </ligand>
</feature>
<comment type="similarity">
    <text evidence="1">Belongs to the heat shock protein 90 family.</text>
</comment>
<dbReference type="SUPFAM" id="SSF54211">
    <property type="entry name" value="Ribosomal protein S5 domain 2-like"/>
    <property type="match status" value="1"/>
</dbReference>
<dbReference type="Pfam" id="PF00183">
    <property type="entry name" value="HSP90"/>
    <property type="match status" value="2"/>
</dbReference>
<dbReference type="NCBIfam" id="NF003555">
    <property type="entry name" value="PRK05218.1"/>
    <property type="match status" value="1"/>
</dbReference>
<dbReference type="SMART" id="SM00387">
    <property type="entry name" value="HATPase_c"/>
    <property type="match status" value="1"/>
</dbReference>
<feature type="binding site" evidence="6">
    <location>
        <position position="359"/>
    </location>
    <ligand>
        <name>ATP</name>
        <dbReference type="ChEBI" id="CHEBI:30616"/>
    </ligand>
</feature>
<dbReference type="PROSITE" id="PS00298">
    <property type="entry name" value="HSP90"/>
    <property type="match status" value="1"/>
</dbReference>
<evidence type="ECO:0000256" key="4">
    <source>
        <dbReference type="ARBA" id="ARBA00022840"/>
    </source>
</evidence>
<dbReference type="GO" id="GO:0005524">
    <property type="term" value="F:ATP binding"/>
    <property type="evidence" value="ECO:0007669"/>
    <property type="project" value="UniProtKB-KW"/>
</dbReference>
<dbReference type="GO" id="GO:0016887">
    <property type="term" value="F:ATP hydrolysis activity"/>
    <property type="evidence" value="ECO:0007669"/>
    <property type="project" value="InterPro"/>
</dbReference>
<dbReference type="InterPro" id="IPR020568">
    <property type="entry name" value="Ribosomal_Su5_D2-typ_SF"/>
</dbReference>
<proteinExistence type="inferred from homology"/>
<evidence type="ECO:0000256" key="2">
    <source>
        <dbReference type="ARBA" id="ARBA00022490"/>
    </source>
</evidence>
<reference evidence="8" key="2">
    <citation type="journal article" date="2022" name="Microbiol. Resour. Announc.">
        <title>Metagenome Sequencing to Explore Phylogenomics of Terrestrial Cyanobacteria.</title>
        <authorList>
            <person name="Ward R.D."/>
            <person name="Stajich J.E."/>
            <person name="Johansen J.R."/>
            <person name="Huntemann M."/>
            <person name="Clum A."/>
            <person name="Foster B."/>
            <person name="Foster B."/>
            <person name="Roux S."/>
            <person name="Palaniappan K."/>
            <person name="Varghese N."/>
            <person name="Mukherjee S."/>
            <person name="Reddy T.B.K."/>
            <person name="Daum C."/>
            <person name="Copeland A."/>
            <person name="Chen I.A."/>
            <person name="Ivanova N.N."/>
            <person name="Kyrpides N.C."/>
            <person name="Shapiro N."/>
            <person name="Eloe-Fadrosh E.A."/>
            <person name="Pietrasiak N."/>
        </authorList>
    </citation>
    <scope>NUCLEOTIDE SEQUENCE</scope>
    <source>
        <strain evidence="8">GSE-TBD4-15B</strain>
    </source>
</reference>
<name>A0A951U383_9CYAN</name>
<feature type="binding site" evidence="6">
    <location>
        <position position="39"/>
    </location>
    <ligand>
        <name>ATP</name>
        <dbReference type="ChEBI" id="CHEBI:30616"/>
    </ligand>
</feature>
<dbReference type="InterPro" id="IPR037196">
    <property type="entry name" value="HSP90_C"/>
</dbReference>
<dbReference type="Gene3D" id="1.20.120.790">
    <property type="entry name" value="Heat shock protein 90, C-terminal domain"/>
    <property type="match status" value="1"/>
</dbReference>
<dbReference type="Gene3D" id="3.40.50.11260">
    <property type="match status" value="1"/>
</dbReference>
<keyword evidence="3 6" id="KW-0547">Nucleotide-binding</keyword>
<dbReference type="Proteomes" id="UP000707356">
    <property type="component" value="Unassembled WGS sequence"/>
</dbReference>
<accession>A0A951U383</accession>
<evidence type="ECO:0000256" key="5">
    <source>
        <dbReference type="ARBA" id="ARBA00023186"/>
    </source>
</evidence>
<dbReference type="FunFam" id="3.30.565.10:FF:000076">
    <property type="entry name" value="Molecular chaperone HtpG"/>
    <property type="match status" value="1"/>
</dbReference>
<dbReference type="InterPro" id="IPR020575">
    <property type="entry name" value="Hsp90_N"/>
</dbReference>
<feature type="domain" description="Histidine kinase/HSP90-like ATPase" evidence="7">
    <location>
        <begin position="28"/>
        <end position="181"/>
    </location>
</feature>
<evidence type="ECO:0000313" key="9">
    <source>
        <dbReference type="Proteomes" id="UP000707356"/>
    </source>
</evidence>
<dbReference type="Gene3D" id="3.30.230.80">
    <property type="match status" value="1"/>
</dbReference>
<organism evidence="8 9">
    <name type="scientific">Pegethrix bostrychoides GSE-TBD4-15B</name>
    <dbReference type="NCBI Taxonomy" id="2839662"/>
    <lineage>
        <taxon>Bacteria</taxon>
        <taxon>Bacillati</taxon>
        <taxon>Cyanobacteriota</taxon>
        <taxon>Cyanophyceae</taxon>
        <taxon>Oculatellales</taxon>
        <taxon>Oculatellaceae</taxon>
        <taxon>Pegethrix</taxon>
    </lineage>
</organism>
<evidence type="ECO:0000259" key="7">
    <source>
        <dbReference type="SMART" id="SM00387"/>
    </source>
</evidence>
<dbReference type="PRINTS" id="PR00775">
    <property type="entry name" value="HEATSHOCK90"/>
</dbReference>
<comment type="caution">
    <text evidence="8">The sequence shown here is derived from an EMBL/GenBank/DDBJ whole genome shotgun (WGS) entry which is preliminary data.</text>
</comment>
<keyword evidence="5" id="KW-0143">Chaperone</keyword>
<sequence length="698" mass="79180">MTTILEQGNISIHTENIFPIIKKWLYSDHEIFLRELISNAVDAIQKLRMVARSGEYEGDIDHPEILLTIDQAQKTLAISDTGIGMTADEVKQYINQVAFSSAEQFIDKYKDSTDQQIIGHFGLGFYSSFMVSSRVDIDTLSYKADAEAVHWSCDGSTQFELSDSSRTQVGTTITLLLLPDEQEYLEEYRIRTLVKKYCDFMPFPIKLEVRSAEAEAVATEAIDTGATDTEAIATETEGKTSEAASEAKVPEQINQQKAPWKEMPNSLSDEDYLEFYRYLYPFQEDPLLWVHLNTSDPFVVKGILYFPKLKPDVDVTKGQIKLFCNQVFVSDNCEEVIPRFLLPLRGVIDSTDIPLNVSRSFLQADRTVRQIANHIAKKVGSRLIELYREDRAHYIRCWQDLGTFVKFGSMNDDKFKQQVEDILIFRTTADLSAKSEEPAVQVQAEGDAWQEVAQSEPTSQLDGKSYTTLKEYLERNKEKQANRVFYCNDEASQATYVELHKNQGLEVLFMDSFIDSHFISFLEREYSEVKFSRVDSDLDETLINKDKESEIVDPTTQKTRSELVKELFEKSLNKPKLTIRTEALKADGAEAPPAIVLLPEAMRRMQEMTALMSQQAVQFPEEHTLLVNTSHPLVQNLISISQSSLVQAGGQSPSAELANMICQHVYDLALMAQKGFDADGMKAFVERSNQVLTRLTTN</sequence>
<feature type="binding site" evidence="6">
    <location>
        <position position="171"/>
    </location>
    <ligand>
        <name>ATP</name>
        <dbReference type="ChEBI" id="CHEBI:30616"/>
    </ligand>
</feature>
<dbReference type="AlphaFoldDB" id="A0A951U383"/>
<dbReference type="PIRSF" id="PIRSF002583">
    <property type="entry name" value="Hsp90"/>
    <property type="match status" value="1"/>
</dbReference>
<dbReference type="GO" id="GO:0140662">
    <property type="term" value="F:ATP-dependent protein folding chaperone"/>
    <property type="evidence" value="ECO:0007669"/>
    <property type="project" value="InterPro"/>
</dbReference>
<evidence type="ECO:0000256" key="6">
    <source>
        <dbReference type="PIRSR" id="PIRSR002583-1"/>
    </source>
</evidence>
<keyword evidence="2" id="KW-0963">Cytoplasm</keyword>
<dbReference type="EMBL" id="JAHHHV010000012">
    <property type="protein sequence ID" value="MBW4464383.1"/>
    <property type="molecule type" value="Genomic_DNA"/>
</dbReference>
<dbReference type="SUPFAM" id="SSF110942">
    <property type="entry name" value="HSP90 C-terminal domain"/>
    <property type="match status" value="1"/>
</dbReference>
<dbReference type="SUPFAM" id="SSF55874">
    <property type="entry name" value="ATPase domain of HSP90 chaperone/DNA topoisomerase II/histidine kinase"/>
    <property type="match status" value="1"/>
</dbReference>
<dbReference type="InterPro" id="IPR003594">
    <property type="entry name" value="HATPase_dom"/>
</dbReference>
<dbReference type="GO" id="GO:0051082">
    <property type="term" value="F:unfolded protein binding"/>
    <property type="evidence" value="ECO:0007669"/>
    <property type="project" value="InterPro"/>
</dbReference>
<dbReference type="CDD" id="cd16927">
    <property type="entry name" value="HATPase_Hsp90-like"/>
    <property type="match status" value="1"/>
</dbReference>
<feature type="binding site" evidence="6">
    <location>
        <position position="35"/>
    </location>
    <ligand>
        <name>ATP</name>
        <dbReference type="ChEBI" id="CHEBI:30616"/>
    </ligand>
</feature>
<protein>
    <submittedName>
        <fullName evidence="8">Molecular chaperone HtpG</fullName>
    </submittedName>
</protein>
<gene>
    <name evidence="8" type="primary">htpG</name>
    <name evidence="8" type="ORF">KME07_02945</name>
</gene>
<evidence type="ECO:0000256" key="3">
    <source>
        <dbReference type="ARBA" id="ARBA00022741"/>
    </source>
</evidence>
<dbReference type="InterPro" id="IPR001404">
    <property type="entry name" value="Hsp90_fam"/>
</dbReference>
<dbReference type="InterPro" id="IPR019805">
    <property type="entry name" value="Heat_shock_protein_90_CS"/>
</dbReference>
<reference evidence="8" key="1">
    <citation type="submission" date="2021-05" db="EMBL/GenBank/DDBJ databases">
        <authorList>
            <person name="Pietrasiak N."/>
            <person name="Ward R."/>
            <person name="Stajich J.E."/>
            <person name="Kurbessoian T."/>
        </authorList>
    </citation>
    <scope>NUCLEOTIDE SEQUENCE</scope>
    <source>
        <strain evidence="8">GSE-TBD4-15B</strain>
    </source>
</reference>
<dbReference type="Pfam" id="PF13589">
    <property type="entry name" value="HATPase_c_3"/>
    <property type="match status" value="1"/>
</dbReference>
<feature type="binding site" evidence="6">
    <location>
        <position position="80"/>
    </location>
    <ligand>
        <name>ATP</name>
        <dbReference type="ChEBI" id="CHEBI:30616"/>
    </ligand>
</feature>
<evidence type="ECO:0000256" key="1">
    <source>
        <dbReference type="ARBA" id="ARBA00008239"/>
    </source>
</evidence>
<dbReference type="Gene3D" id="3.30.565.10">
    <property type="entry name" value="Histidine kinase-like ATPase, C-terminal domain"/>
    <property type="match status" value="1"/>
</dbReference>